<reference evidence="1" key="1">
    <citation type="submission" date="2023-01" db="EMBL/GenBank/DDBJ databases">
        <title>Genome assembly of the deep-sea coral Lophelia pertusa.</title>
        <authorList>
            <person name="Herrera S."/>
            <person name="Cordes E."/>
        </authorList>
    </citation>
    <scope>NUCLEOTIDE SEQUENCE</scope>
    <source>
        <strain evidence="1">USNM1676648</strain>
        <tissue evidence="1">Polyp</tissue>
    </source>
</reference>
<dbReference type="Proteomes" id="UP001163046">
    <property type="component" value="Unassembled WGS sequence"/>
</dbReference>
<evidence type="ECO:0000313" key="2">
    <source>
        <dbReference type="Proteomes" id="UP001163046"/>
    </source>
</evidence>
<name>A0A9X0CKV1_9CNID</name>
<keyword evidence="2" id="KW-1185">Reference proteome</keyword>
<dbReference type="EMBL" id="MU827309">
    <property type="protein sequence ID" value="KAJ7360596.1"/>
    <property type="molecule type" value="Genomic_DNA"/>
</dbReference>
<accession>A0A9X0CKV1</accession>
<evidence type="ECO:0000313" key="1">
    <source>
        <dbReference type="EMBL" id="KAJ7360596.1"/>
    </source>
</evidence>
<proteinExistence type="predicted"/>
<dbReference type="AlphaFoldDB" id="A0A9X0CKV1"/>
<gene>
    <name evidence="1" type="ORF">OS493_015704</name>
</gene>
<organism evidence="1 2">
    <name type="scientific">Desmophyllum pertusum</name>
    <dbReference type="NCBI Taxonomy" id="174260"/>
    <lineage>
        <taxon>Eukaryota</taxon>
        <taxon>Metazoa</taxon>
        <taxon>Cnidaria</taxon>
        <taxon>Anthozoa</taxon>
        <taxon>Hexacorallia</taxon>
        <taxon>Scleractinia</taxon>
        <taxon>Caryophylliina</taxon>
        <taxon>Caryophylliidae</taxon>
        <taxon>Desmophyllum</taxon>
    </lineage>
</organism>
<protein>
    <submittedName>
        <fullName evidence="1">Uncharacterized protein</fullName>
    </submittedName>
</protein>
<sequence length="64" mass="7375">MLNQVRENPTLPPYNLAYDMPKETPTARISKMKQIRIKTAVYQDLATACASLWRQYGNCLIRTS</sequence>
<comment type="caution">
    <text evidence="1">The sequence shown here is derived from an EMBL/GenBank/DDBJ whole genome shotgun (WGS) entry which is preliminary data.</text>
</comment>